<protein>
    <submittedName>
        <fullName evidence="3">Uncharacterized protein</fullName>
    </submittedName>
</protein>
<dbReference type="Gene3D" id="3.90.640.20">
    <property type="entry name" value="Heat-shock cognate protein, ATPase"/>
    <property type="match status" value="1"/>
</dbReference>
<dbReference type="InterPro" id="IPR037126">
    <property type="entry name" value="PdaC/RsiV-like_sf"/>
</dbReference>
<organism evidence="3">
    <name type="scientific">termite gut metagenome</name>
    <dbReference type="NCBI Taxonomy" id="433724"/>
    <lineage>
        <taxon>unclassified sequences</taxon>
        <taxon>metagenomes</taxon>
        <taxon>organismal metagenomes</taxon>
    </lineage>
</organism>
<feature type="domain" description="Deacetylase PdaC" evidence="2">
    <location>
        <begin position="56"/>
        <end position="171"/>
    </location>
</feature>
<dbReference type="InterPro" id="IPR021729">
    <property type="entry name" value="DUF3298"/>
</dbReference>
<dbReference type="Pfam" id="PF13739">
    <property type="entry name" value="PdaC"/>
    <property type="match status" value="1"/>
</dbReference>
<dbReference type="InterPro" id="IPR025303">
    <property type="entry name" value="PdaC"/>
</dbReference>
<comment type="caution">
    <text evidence="3">The sequence shown here is derived from an EMBL/GenBank/DDBJ whole genome shotgun (WGS) entry which is preliminary data.</text>
</comment>
<dbReference type="Pfam" id="PF11738">
    <property type="entry name" value="DUF3298"/>
    <property type="match status" value="1"/>
</dbReference>
<gene>
    <name evidence="3" type="ORF">EZS27_020663</name>
</gene>
<evidence type="ECO:0000313" key="3">
    <source>
        <dbReference type="EMBL" id="KAA6330652.1"/>
    </source>
</evidence>
<evidence type="ECO:0000259" key="2">
    <source>
        <dbReference type="Pfam" id="PF13739"/>
    </source>
</evidence>
<reference evidence="3" key="1">
    <citation type="submission" date="2019-03" db="EMBL/GenBank/DDBJ databases">
        <title>Single cell metagenomics reveals metabolic interactions within the superorganism composed of flagellate Streblomastix strix and complex community of Bacteroidetes bacteria on its surface.</title>
        <authorList>
            <person name="Treitli S.C."/>
            <person name="Kolisko M."/>
            <person name="Husnik F."/>
            <person name="Keeling P."/>
            <person name="Hampl V."/>
        </authorList>
    </citation>
    <scope>NUCLEOTIDE SEQUENCE</scope>
    <source>
        <strain evidence="3">STM</strain>
    </source>
</reference>
<sequence>MKKRYVTLFIAIFAATGFFCSCNEKAAKQGALEFDNIRLAFTEHLFGDTLAPACNLTIDYAYPVKSSQKELLDSINKLFVAECFDMEYTEQKSAKDVVRQYAKAYTNNYRNEVEQTYLENKKYDEDEDTTVTIDEWYSYTQTIKSNVQYYKGNLLVYRIDKEEYTGGAHGIYVSYFLNINLTQMRPLYLKDICKINDYKELLTDLLWNQLMADNHVATREELEEMGYGVTGDLTPSENFYLGEDGITFYYNVYEFTPYAMGPVEIRLPYETVKHIINLE</sequence>
<proteinExistence type="predicted"/>
<accession>A0A5J4RAC7</accession>
<name>A0A5J4RAC7_9ZZZZ</name>
<feature type="domain" description="DUF3298" evidence="1">
    <location>
        <begin position="190"/>
        <end position="270"/>
    </location>
</feature>
<dbReference type="Gene3D" id="3.30.565.40">
    <property type="entry name" value="Fervidobacterium nodosum Rt17-B1 like"/>
    <property type="match status" value="1"/>
</dbReference>
<dbReference type="AlphaFoldDB" id="A0A5J4RAC7"/>
<evidence type="ECO:0000259" key="1">
    <source>
        <dbReference type="Pfam" id="PF11738"/>
    </source>
</evidence>
<dbReference type="PROSITE" id="PS51257">
    <property type="entry name" value="PROKAR_LIPOPROTEIN"/>
    <property type="match status" value="1"/>
</dbReference>
<dbReference type="EMBL" id="SNRY01001474">
    <property type="protein sequence ID" value="KAA6330652.1"/>
    <property type="molecule type" value="Genomic_DNA"/>
</dbReference>